<evidence type="ECO:0000313" key="2">
    <source>
        <dbReference type="EMBL" id="KAK9908336.1"/>
    </source>
</evidence>
<dbReference type="EMBL" id="JALJOT010000008">
    <property type="protein sequence ID" value="KAK9908336.1"/>
    <property type="molecule type" value="Genomic_DNA"/>
</dbReference>
<dbReference type="Proteomes" id="UP001491310">
    <property type="component" value="Unassembled WGS sequence"/>
</dbReference>
<sequence length="328" mass="35843">MRVEYRGWDTVSALKERLITSDAATLASDLRVLHDRRACPDESRSSYLEMYAQRKPDKVNPEEEKLARWTTCRLSGERLSPPVCADEMGSLYNKSAVVAGLISKSLPPSLAHISSLKHLIDLKLEPSSQNTKDKSNGASAGNFQMNNGTDFACPLTGLQINGRYRFSALRKTGHVISEKALKEVPAAVEELVGGRWAPEDVLPLNGTPEEVQHLREQMLFQRAAVRAKKEKKKAGKIACENAAAVVAASDFEKHTQSAEAPGVSAGYKRGEAEVGSLADEKAQVKRFKATESAPKLASKKVWASIFTSSRPEEKETYGCRALSSRGLA</sequence>
<dbReference type="InterPro" id="IPR027799">
    <property type="entry name" value="Rtf2_RING-finger"/>
</dbReference>
<name>A0ABR2YN52_9CHLO</name>
<gene>
    <name evidence="2" type="ORF">WJX75_006272</name>
</gene>
<evidence type="ECO:0008006" key="4">
    <source>
        <dbReference type="Google" id="ProtNLM"/>
    </source>
</evidence>
<dbReference type="Pfam" id="PF04641">
    <property type="entry name" value="Rtf2"/>
    <property type="match status" value="1"/>
</dbReference>
<reference evidence="2 3" key="1">
    <citation type="journal article" date="2024" name="Nat. Commun.">
        <title>Phylogenomics reveals the evolutionary origins of lichenization in chlorophyte algae.</title>
        <authorList>
            <person name="Puginier C."/>
            <person name="Libourel C."/>
            <person name="Otte J."/>
            <person name="Skaloud P."/>
            <person name="Haon M."/>
            <person name="Grisel S."/>
            <person name="Petersen M."/>
            <person name="Berrin J.G."/>
            <person name="Delaux P.M."/>
            <person name="Dal Grande F."/>
            <person name="Keller J."/>
        </authorList>
    </citation>
    <scope>NUCLEOTIDE SEQUENCE [LARGE SCALE GENOMIC DNA]</scope>
    <source>
        <strain evidence="2 3">SAG 216-7</strain>
    </source>
</reference>
<evidence type="ECO:0000313" key="3">
    <source>
        <dbReference type="Proteomes" id="UP001491310"/>
    </source>
</evidence>
<organism evidence="2 3">
    <name type="scientific">Coccomyxa subellipsoidea</name>
    <dbReference type="NCBI Taxonomy" id="248742"/>
    <lineage>
        <taxon>Eukaryota</taxon>
        <taxon>Viridiplantae</taxon>
        <taxon>Chlorophyta</taxon>
        <taxon>core chlorophytes</taxon>
        <taxon>Trebouxiophyceae</taxon>
        <taxon>Trebouxiophyceae incertae sedis</taxon>
        <taxon>Coccomyxaceae</taxon>
        <taxon>Coccomyxa</taxon>
    </lineage>
</organism>
<evidence type="ECO:0000256" key="1">
    <source>
        <dbReference type="SAM" id="MobiDB-lite"/>
    </source>
</evidence>
<dbReference type="CDD" id="cd16653">
    <property type="entry name" value="RING-like_Rtf2"/>
    <property type="match status" value="1"/>
</dbReference>
<feature type="region of interest" description="Disordered" evidence="1">
    <location>
        <begin position="309"/>
        <end position="328"/>
    </location>
</feature>
<accession>A0ABR2YN52</accession>
<keyword evidence="3" id="KW-1185">Reference proteome</keyword>
<proteinExistence type="predicted"/>
<protein>
    <recommendedName>
        <fullName evidence="4">Replication termination factor 2</fullName>
    </recommendedName>
</protein>
<comment type="caution">
    <text evidence="2">The sequence shown here is derived from an EMBL/GenBank/DDBJ whole genome shotgun (WGS) entry which is preliminary data.</text>
</comment>
<dbReference type="InterPro" id="IPR006735">
    <property type="entry name" value="Rtf2"/>
</dbReference>
<dbReference type="PANTHER" id="PTHR12775">
    <property type="entry name" value="PROTEIN C20ORF43 HOMOLOG"/>
    <property type="match status" value="1"/>
</dbReference>
<dbReference type="PANTHER" id="PTHR12775:SF2">
    <property type="entry name" value="REPLICATION TERMINATION FACTOR 2"/>
    <property type="match status" value="1"/>
</dbReference>